<keyword evidence="2" id="KW-1185">Reference proteome</keyword>
<organism evidence="1 2">
    <name type="scientific">Amniculicola lignicola CBS 123094</name>
    <dbReference type="NCBI Taxonomy" id="1392246"/>
    <lineage>
        <taxon>Eukaryota</taxon>
        <taxon>Fungi</taxon>
        <taxon>Dikarya</taxon>
        <taxon>Ascomycota</taxon>
        <taxon>Pezizomycotina</taxon>
        <taxon>Dothideomycetes</taxon>
        <taxon>Pleosporomycetidae</taxon>
        <taxon>Pleosporales</taxon>
        <taxon>Amniculicolaceae</taxon>
        <taxon>Amniculicola</taxon>
    </lineage>
</organism>
<name>A0A6A5VZQ2_9PLEO</name>
<dbReference type="Proteomes" id="UP000799779">
    <property type="component" value="Unassembled WGS sequence"/>
</dbReference>
<gene>
    <name evidence="1" type="ORF">P154DRAFT_400392</name>
</gene>
<evidence type="ECO:0000313" key="2">
    <source>
        <dbReference type="Proteomes" id="UP000799779"/>
    </source>
</evidence>
<reference evidence="1" key="1">
    <citation type="journal article" date="2020" name="Stud. Mycol.">
        <title>101 Dothideomycetes genomes: a test case for predicting lifestyles and emergence of pathogens.</title>
        <authorList>
            <person name="Haridas S."/>
            <person name="Albert R."/>
            <person name="Binder M."/>
            <person name="Bloem J."/>
            <person name="Labutti K."/>
            <person name="Salamov A."/>
            <person name="Andreopoulos B."/>
            <person name="Baker S."/>
            <person name="Barry K."/>
            <person name="Bills G."/>
            <person name="Bluhm B."/>
            <person name="Cannon C."/>
            <person name="Castanera R."/>
            <person name="Culley D."/>
            <person name="Daum C."/>
            <person name="Ezra D."/>
            <person name="Gonzalez J."/>
            <person name="Henrissat B."/>
            <person name="Kuo A."/>
            <person name="Liang C."/>
            <person name="Lipzen A."/>
            <person name="Lutzoni F."/>
            <person name="Magnuson J."/>
            <person name="Mondo S."/>
            <person name="Nolan M."/>
            <person name="Ohm R."/>
            <person name="Pangilinan J."/>
            <person name="Park H.-J."/>
            <person name="Ramirez L."/>
            <person name="Alfaro M."/>
            <person name="Sun H."/>
            <person name="Tritt A."/>
            <person name="Yoshinaga Y."/>
            <person name="Zwiers L.-H."/>
            <person name="Turgeon B."/>
            <person name="Goodwin S."/>
            <person name="Spatafora J."/>
            <person name="Crous P."/>
            <person name="Grigoriev I."/>
        </authorList>
    </citation>
    <scope>NUCLEOTIDE SEQUENCE</scope>
    <source>
        <strain evidence="1">CBS 123094</strain>
    </source>
</reference>
<evidence type="ECO:0008006" key="3">
    <source>
        <dbReference type="Google" id="ProtNLM"/>
    </source>
</evidence>
<dbReference type="OrthoDB" id="109543at2759"/>
<dbReference type="AlphaFoldDB" id="A0A6A5VZQ2"/>
<accession>A0A6A5VZQ2</accession>
<evidence type="ECO:0000313" key="1">
    <source>
        <dbReference type="EMBL" id="KAF1994159.1"/>
    </source>
</evidence>
<sequence>LPTGTHQFVLANASPTLENWFATRLPRTNPQTRVLFHGTSQDRLPNILAQGLK</sequence>
<feature type="non-terminal residue" evidence="1">
    <location>
        <position position="1"/>
    </location>
</feature>
<dbReference type="EMBL" id="ML977668">
    <property type="protein sequence ID" value="KAF1994159.1"/>
    <property type="molecule type" value="Genomic_DNA"/>
</dbReference>
<protein>
    <recommendedName>
        <fullName evidence="3">PARP catalytic domain-containing protein</fullName>
    </recommendedName>
</protein>
<feature type="non-terminal residue" evidence="1">
    <location>
        <position position="53"/>
    </location>
</feature>
<proteinExistence type="predicted"/>